<accession>A0A7X6DPT6</accession>
<name>A0A7X6DPT6_9BACT</name>
<evidence type="ECO:0000313" key="4">
    <source>
        <dbReference type="Proteomes" id="UP000534783"/>
    </source>
</evidence>
<feature type="chain" id="PRO_5031049728" evidence="2">
    <location>
        <begin position="27"/>
        <end position="95"/>
    </location>
</feature>
<keyword evidence="1" id="KW-0812">Transmembrane</keyword>
<keyword evidence="2" id="KW-0732">Signal</keyword>
<keyword evidence="1" id="KW-1133">Transmembrane helix</keyword>
<organism evidence="3 4">
    <name type="scientific">Candidatus Manganitrophus noduliformans</name>
    <dbReference type="NCBI Taxonomy" id="2606439"/>
    <lineage>
        <taxon>Bacteria</taxon>
        <taxon>Pseudomonadati</taxon>
        <taxon>Nitrospirota</taxon>
        <taxon>Nitrospiria</taxon>
        <taxon>Candidatus Troglogloeales</taxon>
        <taxon>Candidatus Manganitrophaceae</taxon>
        <taxon>Candidatus Manganitrophus</taxon>
    </lineage>
</organism>
<gene>
    <name evidence="3" type="ORF">MNODULE_09715</name>
</gene>
<protein>
    <submittedName>
        <fullName evidence="3">Uncharacterized protein</fullName>
    </submittedName>
</protein>
<keyword evidence="1" id="KW-0472">Membrane</keyword>
<evidence type="ECO:0000313" key="3">
    <source>
        <dbReference type="EMBL" id="NKE71014.1"/>
    </source>
</evidence>
<sequence>MQQKKLPWTTLLFLTLSFLFSSLVEAVGAQNYPEEWVLGERLLVGLLVLIVAGWLTGAYALIFSSLRPLVRRFFLYPLFKMRGTEGDKKPLITKK</sequence>
<keyword evidence="4" id="KW-1185">Reference proteome</keyword>
<feature type="transmembrane region" description="Helical" evidence="1">
    <location>
        <begin position="42"/>
        <end position="62"/>
    </location>
</feature>
<comment type="caution">
    <text evidence="3">The sequence shown here is derived from an EMBL/GenBank/DDBJ whole genome shotgun (WGS) entry which is preliminary data.</text>
</comment>
<feature type="signal peptide" evidence="2">
    <location>
        <begin position="1"/>
        <end position="26"/>
    </location>
</feature>
<dbReference type="EMBL" id="VTOW01000002">
    <property type="protein sequence ID" value="NKE71014.1"/>
    <property type="molecule type" value="Genomic_DNA"/>
</dbReference>
<evidence type="ECO:0000256" key="1">
    <source>
        <dbReference type="SAM" id="Phobius"/>
    </source>
</evidence>
<dbReference type="AlphaFoldDB" id="A0A7X6DPT6"/>
<dbReference type="Proteomes" id="UP000534783">
    <property type="component" value="Unassembled WGS sequence"/>
</dbReference>
<reference evidence="3 4" key="1">
    <citation type="journal article" date="2020" name="Nature">
        <title>Bacterial chemolithoautotrophy via manganese oxidation.</title>
        <authorList>
            <person name="Yu H."/>
            <person name="Leadbetter J.R."/>
        </authorList>
    </citation>
    <scope>NUCLEOTIDE SEQUENCE [LARGE SCALE GENOMIC DNA]</scope>
    <source>
        <strain evidence="3 4">Mn-1</strain>
    </source>
</reference>
<proteinExistence type="predicted"/>
<dbReference type="RefSeq" id="WP_168059358.1">
    <property type="nucleotide sequence ID" value="NZ_VTOW01000002.1"/>
</dbReference>
<evidence type="ECO:0000256" key="2">
    <source>
        <dbReference type="SAM" id="SignalP"/>
    </source>
</evidence>